<keyword evidence="2 6" id="KW-0732">Signal</keyword>
<evidence type="ECO:0008006" key="9">
    <source>
        <dbReference type="Google" id="ProtNLM"/>
    </source>
</evidence>
<dbReference type="SUPFAM" id="SSF53850">
    <property type="entry name" value="Periplasmic binding protein-like II"/>
    <property type="match status" value="1"/>
</dbReference>
<organism evidence="7 8">
    <name type="scientific">Paenibacillus swuensis</name>
    <dbReference type="NCBI Taxonomy" id="1178515"/>
    <lineage>
        <taxon>Bacteria</taxon>
        <taxon>Bacillati</taxon>
        <taxon>Bacillota</taxon>
        <taxon>Bacilli</taxon>
        <taxon>Bacillales</taxon>
        <taxon>Paenibacillaceae</taxon>
        <taxon>Paenibacillus</taxon>
    </lineage>
</organism>
<dbReference type="InterPro" id="IPR050490">
    <property type="entry name" value="Bact_solute-bd_prot1"/>
</dbReference>
<evidence type="ECO:0000313" key="7">
    <source>
        <dbReference type="EMBL" id="ANE45504.1"/>
    </source>
</evidence>
<dbReference type="Proteomes" id="UP000076927">
    <property type="component" value="Chromosome"/>
</dbReference>
<dbReference type="AlphaFoldDB" id="A0A172TF26"/>
<gene>
    <name evidence="7" type="ORF">SY83_03295</name>
</gene>
<evidence type="ECO:0000256" key="3">
    <source>
        <dbReference type="ARBA" id="ARBA00023136"/>
    </source>
</evidence>
<dbReference type="RefSeq" id="WP_068604232.1">
    <property type="nucleotide sequence ID" value="NZ_CP011388.1"/>
</dbReference>
<reference evidence="7 8" key="1">
    <citation type="submission" date="2015-01" db="EMBL/GenBank/DDBJ databases">
        <title>Paenibacillus swuensis/DY6/whole genome sequencing.</title>
        <authorList>
            <person name="Kim M.K."/>
            <person name="Srinivasan S."/>
            <person name="Lee J.-J."/>
        </authorList>
    </citation>
    <scope>NUCLEOTIDE SEQUENCE [LARGE SCALE GENOMIC DNA]</scope>
    <source>
        <strain evidence="7 8">DY6</strain>
    </source>
</reference>
<protein>
    <recommendedName>
        <fullName evidence="9">ABC transporter substrate-binding protein</fullName>
    </recommendedName>
</protein>
<evidence type="ECO:0000256" key="1">
    <source>
        <dbReference type="ARBA" id="ARBA00022475"/>
    </source>
</evidence>
<dbReference type="PANTHER" id="PTHR43649">
    <property type="entry name" value="ARABINOSE-BINDING PROTEIN-RELATED"/>
    <property type="match status" value="1"/>
</dbReference>
<keyword evidence="3" id="KW-0472">Membrane</keyword>
<sequence>MKLTKFHAKWFFLTALIAAFVWSTLRFPDTDLTTEKKPGKAVTSFSMMSFYNDAAPPPEPMAFFEEVQQRTGTDIRMIWVPKAAYTDRVNLALSSGEMPDVLFVKDNKPSPIVEAVRKGLFWEIGPYLSRFPNLRQLNPKTLENLSIDGKIYGIPRSRLLARDAITYRKDWLDSLGLQEPQTIDELYRMLKAFTYDDPDGNGKQDTWGLLSAKDGYMYFRTVVGWFGGPNRWQVQEGQFTADHETKAYLQALKFMRRLYSEGILNPDFAVFSETKKALQEGTGGANIANIENAYNYTFSLEKDSKAVFDILQLIEGPQGIRIPALPGYGGTYLFPKSEVKTESELLKLLQFFDTFMSESMIKLLDFGIEGKHHTVLEGVPTLNRDIPESIASELQIIKELRIDPRSTLPKGREPLALKINRFYDDHAQNTVENPADPLLSETMILRGAELDQIVEDAYVNFIMGRIDEAGWRAEIEKWRKQGGNAVKNELSAAYGKLQSPK</sequence>
<keyword evidence="1" id="KW-1003">Cell membrane</keyword>
<keyword evidence="8" id="KW-1185">Reference proteome</keyword>
<accession>A0A172TF26</accession>
<name>A0A172TF26_9BACL</name>
<dbReference type="Pfam" id="PF13416">
    <property type="entry name" value="SBP_bac_8"/>
    <property type="match status" value="1"/>
</dbReference>
<dbReference type="PANTHER" id="PTHR43649:SF33">
    <property type="entry name" value="POLYGALACTURONAN_RHAMNOGALACTURONAN-BINDING PROTEIN YTCQ"/>
    <property type="match status" value="1"/>
</dbReference>
<dbReference type="EMBL" id="CP011388">
    <property type="protein sequence ID" value="ANE45504.1"/>
    <property type="molecule type" value="Genomic_DNA"/>
</dbReference>
<feature type="signal peptide" evidence="6">
    <location>
        <begin position="1"/>
        <end position="28"/>
    </location>
</feature>
<keyword evidence="5" id="KW-0449">Lipoprotein</keyword>
<evidence type="ECO:0000256" key="6">
    <source>
        <dbReference type="SAM" id="SignalP"/>
    </source>
</evidence>
<evidence type="ECO:0000256" key="2">
    <source>
        <dbReference type="ARBA" id="ARBA00022729"/>
    </source>
</evidence>
<dbReference type="PATRIC" id="fig|1178515.4.peg.650"/>
<dbReference type="STRING" id="1178515.SY83_03295"/>
<dbReference type="InterPro" id="IPR006059">
    <property type="entry name" value="SBP"/>
</dbReference>
<evidence type="ECO:0000313" key="8">
    <source>
        <dbReference type="Proteomes" id="UP000076927"/>
    </source>
</evidence>
<dbReference type="Gene3D" id="3.40.190.10">
    <property type="entry name" value="Periplasmic binding protein-like II"/>
    <property type="match status" value="2"/>
</dbReference>
<dbReference type="KEGG" id="pswu:SY83_03295"/>
<feature type="chain" id="PRO_5038748159" description="ABC transporter substrate-binding protein" evidence="6">
    <location>
        <begin position="29"/>
        <end position="501"/>
    </location>
</feature>
<keyword evidence="4" id="KW-0564">Palmitate</keyword>
<evidence type="ECO:0000256" key="5">
    <source>
        <dbReference type="ARBA" id="ARBA00023288"/>
    </source>
</evidence>
<proteinExistence type="predicted"/>
<evidence type="ECO:0000256" key="4">
    <source>
        <dbReference type="ARBA" id="ARBA00023139"/>
    </source>
</evidence>
<dbReference type="CDD" id="cd13580">
    <property type="entry name" value="PBP2_AlgQ_like_1"/>
    <property type="match status" value="1"/>
</dbReference>